<dbReference type="InterPro" id="IPR031322">
    <property type="entry name" value="Shikimate/glucono_kinase"/>
</dbReference>
<comment type="cofactor">
    <cofactor evidence="7">
        <name>Mg(2+)</name>
        <dbReference type="ChEBI" id="CHEBI:18420"/>
    </cofactor>
    <text evidence="7">Binds 1 Mg(2+) ion per subunit.</text>
</comment>
<dbReference type="Pfam" id="PF01202">
    <property type="entry name" value="SKI"/>
    <property type="match status" value="1"/>
</dbReference>
<feature type="binding site" evidence="7">
    <location>
        <position position="82"/>
    </location>
    <ligand>
        <name>substrate</name>
    </ligand>
</feature>
<dbReference type="Gene3D" id="3.40.50.300">
    <property type="entry name" value="P-loop containing nucleotide triphosphate hydrolases"/>
    <property type="match status" value="1"/>
</dbReference>
<accession>A0A098G3Y8</accession>
<keyword evidence="1 7" id="KW-0028">Amino-acid biosynthesis</keyword>
<dbReference type="PROSITE" id="PS50043">
    <property type="entry name" value="HTH_LUXR_2"/>
    <property type="match status" value="1"/>
</dbReference>
<dbReference type="HOGENOM" id="CLU_1076865_0_0_6"/>
<dbReference type="GO" id="GO:0009423">
    <property type="term" value="P:chorismate biosynthetic process"/>
    <property type="evidence" value="ECO:0007669"/>
    <property type="project" value="UniProtKB-UniRule"/>
</dbReference>
<keyword evidence="4 7" id="KW-0418">Kinase</keyword>
<gene>
    <name evidence="7 9" type="primary">aroK</name>
    <name evidence="9" type="ORF">LFA_1794</name>
</gene>
<dbReference type="PANTHER" id="PTHR21087">
    <property type="entry name" value="SHIKIMATE KINASE"/>
    <property type="match status" value="1"/>
</dbReference>
<comment type="function">
    <text evidence="7">Catalyzes the specific phosphorylation of the 3-hydroxyl group of shikimic acid using ATP as a cosubstrate.</text>
</comment>
<comment type="caution">
    <text evidence="7">Lacks conserved residue(s) required for the propagation of feature annotation.</text>
</comment>
<dbReference type="GO" id="GO:0008652">
    <property type="term" value="P:amino acid biosynthetic process"/>
    <property type="evidence" value="ECO:0007669"/>
    <property type="project" value="UniProtKB-KW"/>
</dbReference>
<dbReference type="OrthoDB" id="9800332at2"/>
<dbReference type="InterPro" id="IPR000792">
    <property type="entry name" value="Tscrpt_reg_LuxR_C"/>
</dbReference>
<dbReference type="EC" id="2.7.1.71" evidence="7"/>
<evidence type="ECO:0000256" key="5">
    <source>
        <dbReference type="ARBA" id="ARBA00022840"/>
    </source>
</evidence>
<keyword evidence="7" id="KW-0963">Cytoplasm</keyword>
<evidence type="ECO:0000256" key="1">
    <source>
        <dbReference type="ARBA" id="ARBA00022605"/>
    </source>
</evidence>
<evidence type="ECO:0000313" key="9">
    <source>
        <dbReference type="EMBL" id="CEG57193.1"/>
    </source>
</evidence>
<dbReference type="GO" id="GO:0003677">
    <property type="term" value="F:DNA binding"/>
    <property type="evidence" value="ECO:0007669"/>
    <property type="project" value="InterPro"/>
</dbReference>
<dbReference type="KEGG" id="lfa:LFA_1794"/>
<feature type="binding site" evidence="7">
    <location>
        <position position="137"/>
    </location>
    <ligand>
        <name>substrate</name>
    </ligand>
</feature>
<sequence length="258" mass="28987">MSQCKRLFIVGHPGAGKGLLAKSVAQQLGWQFIDADLGLEFTIGRRLTELFGNEGREDFYQVQSELLSFLLTKENIVVATDGSIASSEKNRQLLSQEDVVFLDVSTSVQMERTALNPYSLLPIADLKVFFDALHQERDHWYEQVANVVINSDNNALEEHVCTVVDFFLGNKASNPVDTEFTLEKKDLAFFHRKLHTPVYLSEQQALCLKLLAQGKASKIIAREMGISYRTVEGTLAKTMELLGCTSSKELIALYYDRT</sequence>
<dbReference type="UniPathway" id="UPA00053">
    <property type="reaction ID" value="UER00088"/>
</dbReference>
<comment type="subcellular location">
    <subcellularLocation>
        <location evidence="7">Cytoplasm</location>
    </subcellularLocation>
</comment>
<dbReference type="CDD" id="cd06170">
    <property type="entry name" value="LuxR_C_like"/>
    <property type="match status" value="1"/>
</dbReference>
<evidence type="ECO:0000256" key="3">
    <source>
        <dbReference type="ARBA" id="ARBA00022741"/>
    </source>
</evidence>
<reference evidence="10" key="1">
    <citation type="submission" date="2014-09" db="EMBL/GenBank/DDBJ databases">
        <authorList>
            <person name="Gomez-Valero L."/>
        </authorList>
    </citation>
    <scope>NUCLEOTIDE SEQUENCE [LARGE SCALE GENOMIC DNA]</scope>
    <source>
        <strain evidence="10">ATCC700992</strain>
    </source>
</reference>
<feature type="binding site" evidence="7">
    <location>
        <begin position="14"/>
        <end position="19"/>
    </location>
    <ligand>
        <name>ATP</name>
        <dbReference type="ChEBI" id="CHEBI:30616"/>
    </ligand>
</feature>
<dbReference type="CDD" id="cd00464">
    <property type="entry name" value="SK"/>
    <property type="match status" value="1"/>
</dbReference>
<evidence type="ECO:0000256" key="2">
    <source>
        <dbReference type="ARBA" id="ARBA00022679"/>
    </source>
</evidence>
<dbReference type="SUPFAM" id="SSF46894">
    <property type="entry name" value="C-terminal effector domain of the bipartite response regulators"/>
    <property type="match status" value="1"/>
</dbReference>
<dbReference type="AlphaFoldDB" id="A0A098G3Y8"/>
<dbReference type="HAMAP" id="MF_00109">
    <property type="entry name" value="Shikimate_kinase"/>
    <property type="match status" value="1"/>
</dbReference>
<dbReference type="GO" id="GO:0005829">
    <property type="term" value="C:cytosol"/>
    <property type="evidence" value="ECO:0007669"/>
    <property type="project" value="TreeGrafter"/>
</dbReference>
<dbReference type="GO" id="GO:0000287">
    <property type="term" value="F:magnesium ion binding"/>
    <property type="evidence" value="ECO:0007669"/>
    <property type="project" value="UniProtKB-UniRule"/>
</dbReference>
<protein>
    <recommendedName>
        <fullName evidence="7">Shikimate kinase</fullName>
        <shortName evidence="7">SK</shortName>
        <ecNumber evidence="7">2.7.1.71</ecNumber>
    </recommendedName>
</protein>
<dbReference type="Gene3D" id="1.10.10.10">
    <property type="entry name" value="Winged helix-like DNA-binding domain superfamily/Winged helix DNA-binding domain"/>
    <property type="match status" value="1"/>
</dbReference>
<comment type="subunit">
    <text evidence="7">Monomer.</text>
</comment>
<dbReference type="PANTHER" id="PTHR21087:SF16">
    <property type="entry name" value="SHIKIMATE KINASE 1, CHLOROPLASTIC"/>
    <property type="match status" value="1"/>
</dbReference>
<dbReference type="GO" id="GO:0009073">
    <property type="term" value="P:aromatic amino acid family biosynthetic process"/>
    <property type="evidence" value="ECO:0007669"/>
    <property type="project" value="UniProtKB-KW"/>
</dbReference>
<dbReference type="GO" id="GO:0004765">
    <property type="term" value="F:shikimate kinase activity"/>
    <property type="evidence" value="ECO:0007669"/>
    <property type="project" value="UniProtKB-UniRule"/>
</dbReference>
<comment type="pathway">
    <text evidence="7">Metabolic intermediate biosynthesis; chorismate biosynthesis; chorismate from D-erythrose 4-phosphate and phosphoenolpyruvate: step 5/7.</text>
</comment>
<dbReference type="GO" id="GO:0006355">
    <property type="term" value="P:regulation of DNA-templated transcription"/>
    <property type="evidence" value="ECO:0007669"/>
    <property type="project" value="InterPro"/>
</dbReference>
<dbReference type="InterPro" id="IPR027417">
    <property type="entry name" value="P-loop_NTPase"/>
</dbReference>
<evidence type="ECO:0000259" key="8">
    <source>
        <dbReference type="PROSITE" id="PS50043"/>
    </source>
</evidence>
<comment type="catalytic activity">
    <reaction evidence="7">
        <text>shikimate + ATP = 3-phosphoshikimate + ADP + H(+)</text>
        <dbReference type="Rhea" id="RHEA:13121"/>
        <dbReference type="ChEBI" id="CHEBI:15378"/>
        <dbReference type="ChEBI" id="CHEBI:30616"/>
        <dbReference type="ChEBI" id="CHEBI:36208"/>
        <dbReference type="ChEBI" id="CHEBI:145989"/>
        <dbReference type="ChEBI" id="CHEBI:456216"/>
        <dbReference type="EC" id="2.7.1.71"/>
    </reaction>
</comment>
<comment type="similarity">
    <text evidence="7">Belongs to the shikimate kinase family.</text>
</comment>
<evidence type="ECO:0000256" key="4">
    <source>
        <dbReference type="ARBA" id="ARBA00022777"/>
    </source>
</evidence>
<proteinExistence type="inferred from homology"/>
<organism evidence="9 10">
    <name type="scientific">Legionella fallonii LLAP-10</name>
    <dbReference type="NCBI Taxonomy" id="1212491"/>
    <lineage>
        <taxon>Bacteria</taxon>
        <taxon>Pseudomonadati</taxon>
        <taxon>Pseudomonadota</taxon>
        <taxon>Gammaproteobacteria</taxon>
        <taxon>Legionellales</taxon>
        <taxon>Legionellaceae</taxon>
        <taxon>Legionella</taxon>
    </lineage>
</organism>
<dbReference type="Proteomes" id="UP000032430">
    <property type="component" value="Chromosome I"/>
</dbReference>
<dbReference type="InterPro" id="IPR016032">
    <property type="entry name" value="Sig_transdc_resp-reg_C-effctor"/>
</dbReference>
<dbReference type="InterPro" id="IPR036388">
    <property type="entry name" value="WH-like_DNA-bd_sf"/>
</dbReference>
<dbReference type="InterPro" id="IPR000623">
    <property type="entry name" value="Shikimate_kinase/TSH1"/>
</dbReference>
<feature type="domain" description="HTH luxR-type" evidence="8">
    <location>
        <begin position="193"/>
        <end position="258"/>
    </location>
</feature>
<dbReference type="Pfam" id="PF00196">
    <property type="entry name" value="GerE"/>
    <property type="match status" value="1"/>
</dbReference>
<name>A0A098G3Y8_9GAMM</name>
<dbReference type="PRINTS" id="PR01100">
    <property type="entry name" value="SHIKIMTKNASE"/>
</dbReference>
<keyword evidence="2 7" id="KW-0808">Transferase</keyword>
<keyword evidence="5 7" id="KW-0067">ATP-binding</keyword>
<dbReference type="SUPFAM" id="SSF52540">
    <property type="entry name" value="P-loop containing nucleoside triphosphate hydrolases"/>
    <property type="match status" value="1"/>
</dbReference>
<dbReference type="GO" id="GO:0005524">
    <property type="term" value="F:ATP binding"/>
    <property type="evidence" value="ECO:0007669"/>
    <property type="project" value="UniProtKB-UniRule"/>
</dbReference>
<feature type="binding site" evidence="7">
    <location>
        <position position="36"/>
    </location>
    <ligand>
        <name>substrate</name>
    </ligand>
</feature>
<keyword evidence="7" id="KW-0460">Magnesium</keyword>
<evidence type="ECO:0000313" key="10">
    <source>
        <dbReference type="Proteomes" id="UP000032430"/>
    </source>
</evidence>
<keyword evidence="6 7" id="KW-0057">Aromatic amino acid biosynthesis</keyword>
<evidence type="ECO:0000256" key="7">
    <source>
        <dbReference type="HAMAP-Rule" id="MF_00109"/>
    </source>
</evidence>
<dbReference type="RefSeq" id="WP_045095737.1">
    <property type="nucleotide sequence ID" value="NZ_LN614827.1"/>
</dbReference>
<keyword evidence="3 7" id="KW-0547">Nucleotide-binding</keyword>
<keyword evidence="10" id="KW-1185">Reference proteome</keyword>
<dbReference type="SMART" id="SM00421">
    <property type="entry name" value="HTH_LUXR"/>
    <property type="match status" value="1"/>
</dbReference>
<keyword evidence="7" id="KW-0479">Metal-binding</keyword>
<dbReference type="EMBL" id="LN614827">
    <property type="protein sequence ID" value="CEG57193.1"/>
    <property type="molecule type" value="Genomic_DNA"/>
</dbReference>
<dbReference type="STRING" id="1212491.LFA_1794"/>
<evidence type="ECO:0000256" key="6">
    <source>
        <dbReference type="ARBA" id="ARBA00023141"/>
    </source>
</evidence>